<dbReference type="EC" id="2.7.-.-" evidence="2"/>
<dbReference type="InterPro" id="IPR011009">
    <property type="entry name" value="Kinase-like_dom_sf"/>
</dbReference>
<dbReference type="Pfam" id="PF01636">
    <property type="entry name" value="APH"/>
    <property type="match status" value="1"/>
</dbReference>
<dbReference type="SUPFAM" id="SSF56112">
    <property type="entry name" value="Protein kinase-like (PK-like)"/>
    <property type="match status" value="1"/>
</dbReference>
<keyword evidence="2" id="KW-0808">Transferase</keyword>
<dbReference type="GO" id="GO:0016740">
    <property type="term" value="F:transferase activity"/>
    <property type="evidence" value="ECO:0007669"/>
    <property type="project" value="UniProtKB-KW"/>
</dbReference>
<dbReference type="CDD" id="cd05155">
    <property type="entry name" value="APH_ChoK_like_1"/>
    <property type="match status" value="1"/>
</dbReference>
<proteinExistence type="predicted"/>
<comment type="caution">
    <text evidence="2">The sequence shown here is derived from an EMBL/GenBank/DDBJ whole genome shotgun (WGS) entry which is preliminary data.</text>
</comment>
<dbReference type="InterPro" id="IPR002575">
    <property type="entry name" value="Aminoglycoside_PTrfase"/>
</dbReference>
<dbReference type="EMBL" id="JBIAZU010000008">
    <property type="protein sequence ID" value="MFF5296258.1"/>
    <property type="molecule type" value="Genomic_DNA"/>
</dbReference>
<dbReference type="PANTHER" id="PTHR21310:SF42">
    <property type="entry name" value="BIFUNCTIONAL AAC_APH"/>
    <property type="match status" value="1"/>
</dbReference>
<dbReference type="RefSeq" id="WP_020517033.1">
    <property type="nucleotide sequence ID" value="NZ_JBIAZU010000008.1"/>
</dbReference>
<dbReference type="PANTHER" id="PTHR21310">
    <property type="entry name" value="AMINOGLYCOSIDE PHOSPHOTRANSFERASE-RELATED-RELATED"/>
    <property type="match status" value="1"/>
</dbReference>
<reference evidence="2 3" key="1">
    <citation type="submission" date="2024-10" db="EMBL/GenBank/DDBJ databases">
        <title>The Natural Products Discovery Center: Release of the First 8490 Sequenced Strains for Exploring Actinobacteria Biosynthetic Diversity.</title>
        <authorList>
            <person name="Kalkreuter E."/>
            <person name="Kautsar S.A."/>
            <person name="Yang D."/>
            <person name="Bader C.D."/>
            <person name="Teijaro C.N."/>
            <person name="Fluegel L."/>
            <person name="Davis C.M."/>
            <person name="Simpson J.R."/>
            <person name="Lauterbach L."/>
            <person name="Steele A.D."/>
            <person name="Gui C."/>
            <person name="Meng S."/>
            <person name="Li G."/>
            <person name="Viehrig K."/>
            <person name="Ye F."/>
            <person name="Su P."/>
            <person name="Kiefer A.F."/>
            <person name="Nichols A."/>
            <person name="Cepeda A.J."/>
            <person name="Yan W."/>
            <person name="Fan B."/>
            <person name="Jiang Y."/>
            <person name="Adhikari A."/>
            <person name="Zheng C.-J."/>
            <person name="Schuster L."/>
            <person name="Cowan T.M."/>
            <person name="Smanski M.J."/>
            <person name="Chevrette M.G."/>
            <person name="De Carvalho L.P.S."/>
            <person name="Shen B."/>
        </authorList>
    </citation>
    <scope>NUCLEOTIDE SEQUENCE [LARGE SCALE GENOMIC DNA]</scope>
    <source>
        <strain evidence="2 3">NPDC000087</strain>
    </source>
</reference>
<dbReference type="Gene3D" id="3.30.200.20">
    <property type="entry name" value="Phosphorylase Kinase, domain 1"/>
    <property type="match status" value="1"/>
</dbReference>
<evidence type="ECO:0000313" key="2">
    <source>
        <dbReference type="EMBL" id="MFF5296258.1"/>
    </source>
</evidence>
<dbReference type="Proteomes" id="UP001602245">
    <property type="component" value="Unassembled WGS sequence"/>
</dbReference>
<gene>
    <name evidence="2" type="ORF">ACFY35_43060</name>
</gene>
<sequence>MKLHDGELDISADLVRGLLRRQFPRWAALSLTPVAAAGTDNVMFQLGEDLVIRLPRMPGSVATILKENRWLPWLAPQLPLAIPSPVGLGEPGEGYPLPWSISRWLPGNHDISDLSGAATALGDFVAALQRVEVVNDAPPAYRGGSYASWDDGVRAALRDLDVPGASHAWEAALRLPAWGGPPVWLHSDLLPPNLLAAGGQLHAVIDFGCAGVGDPACDLMPAWTVFDETTRPLFRARLTVDDASWERGRAWALAFGLAAWHYYEERNPPFAALGRRTVNQTLTNTASST</sequence>
<evidence type="ECO:0000259" key="1">
    <source>
        <dbReference type="Pfam" id="PF01636"/>
    </source>
</evidence>
<dbReference type="Gene3D" id="3.90.1200.10">
    <property type="match status" value="1"/>
</dbReference>
<dbReference type="InterPro" id="IPR051678">
    <property type="entry name" value="AGP_Transferase"/>
</dbReference>
<organism evidence="2 3">
    <name type="scientific">Paractinoplanes globisporus</name>
    <dbReference type="NCBI Taxonomy" id="113565"/>
    <lineage>
        <taxon>Bacteria</taxon>
        <taxon>Bacillati</taxon>
        <taxon>Actinomycetota</taxon>
        <taxon>Actinomycetes</taxon>
        <taxon>Micromonosporales</taxon>
        <taxon>Micromonosporaceae</taxon>
        <taxon>Paractinoplanes</taxon>
    </lineage>
</organism>
<feature type="domain" description="Aminoglycoside phosphotransferase" evidence="1">
    <location>
        <begin position="36"/>
        <end position="251"/>
    </location>
</feature>
<evidence type="ECO:0000313" key="3">
    <source>
        <dbReference type="Proteomes" id="UP001602245"/>
    </source>
</evidence>
<keyword evidence="3" id="KW-1185">Reference proteome</keyword>
<name>A0ABW6WTF9_9ACTN</name>
<protein>
    <submittedName>
        <fullName evidence="2">Aminoglycoside phosphotransferase family protein</fullName>
        <ecNumber evidence="2">2.7.-.-</ecNumber>
    </submittedName>
</protein>
<accession>A0ABW6WTF9</accession>